<dbReference type="PANTHER" id="PTHR33337">
    <property type="entry name" value="GFA DOMAIN-CONTAINING PROTEIN"/>
    <property type="match status" value="1"/>
</dbReference>
<evidence type="ECO:0000313" key="7">
    <source>
        <dbReference type="Proteomes" id="UP000561459"/>
    </source>
</evidence>
<comment type="similarity">
    <text evidence="1">Belongs to the Gfa family.</text>
</comment>
<dbReference type="InterPro" id="IPR011057">
    <property type="entry name" value="Mss4-like_sf"/>
</dbReference>
<protein>
    <recommendedName>
        <fullName evidence="5">CENP-V/GFA domain-containing protein</fullName>
    </recommendedName>
</protein>
<dbReference type="GO" id="GO:0016846">
    <property type="term" value="F:carbon-sulfur lyase activity"/>
    <property type="evidence" value="ECO:0007669"/>
    <property type="project" value="InterPro"/>
</dbReference>
<keyword evidence="3" id="KW-0862">Zinc</keyword>
<dbReference type="AlphaFoldDB" id="A0A7W6C132"/>
<dbReference type="EMBL" id="JACIDY010000001">
    <property type="protein sequence ID" value="MBB3938485.1"/>
    <property type="molecule type" value="Genomic_DNA"/>
</dbReference>
<evidence type="ECO:0000256" key="4">
    <source>
        <dbReference type="ARBA" id="ARBA00023239"/>
    </source>
</evidence>
<dbReference type="Pfam" id="PF04828">
    <property type="entry name" value="GFA"/>
    <property type="match status" value="1"/>
</dbReference>
<evidence type="ECO:0000256" key="2">
    <source>
        <dbReference type="ARBA" id="ARBA00022723"/>
    </source>
</evidence>
<evidence type="ECO:0000256" key="3">
    <source>
        <dbReference type="ARBA" id="ARBA00022833"/>
    </source>
</evidence>
<proteinExistence type="inferred from homology"/>
<evidence type="ECO:0000313" key="6">
    <source>
        <dbReference type="EMBL" id="MBB3938485.1"/>
    </source>
</evidence>
<dbReference type="Gene3D" id="3.90.1590.10">
    <property type="entry name" value="glutathione-dependent formaldehyde- activating enzyme (gfa)"/>
    <property type="match status" value="1"/>
</dbReference>
<dbReference type="GO" id="GO:0046872">
    <property type="term" value="F:metal ion binding"/>
    <property type="evidence" value="ECO:0007669"/>
    <property type="project" value="UniProtKB-KW"/>
</dbReference>
<organism evidence="6 7">
    <name type="scientific">Novosphingobium fluoreni</name>
    <dbReference type="NCBI Taxonomy" id="1391222"/>
    <lineage>
        <taxon>Bacteria</taxon>
        <taxon>Pseudomonadati</taxon>
        <taxon>Pseudomonadota</taxon>
        <taxon>Alphaproteobacteria</taxon>
        <taxon>Sphingomonadales</taxon>
        <taxon>Sphingomonadaceae</taxon>
        <taxon>Novosphingobium</taxon>
    </lineage>
</organism>
<dbReference type="InterPro" id="IPR006913">
    <property type="entry name" value="CENP-V/GFA"/>
</dbReference>
<name>A0A7W6C132_9SPHN</name>
<keyword evidence="7" id="KW-1185">Reference proteome</keyword>
<dbReference type="PANTHER" id="PTHR33337:SF40">
    <property type="entry name" value="CENP-V_GFA DOMAIN-CONTAINING PROTEIN-RELATED"/>
    <property type="match status" value="1"/>
</dbReference>
<keyword evidence="4" id="KW-0456">Lyase</keyword>
<dbReference type="RefSeq" id="WP_183615437.1">
    <property type="nucleotide sequence ID" value="NZ_JACIDY010000001.1"/>
</dbReference>
<sequence>MSEREARCQCGQLRIRTQGDPARVSVCHCLDCKRRSGSAFAVQARFPVENVQITGNAHQWSRIGDEGNTATFSFCPGCGSTVFYRFDADPTVVAVAVGAFADPTFPAPVYSVYQERRHPWVTLPADIERYD</sequence>
<accession>A0A7W6C132</accession>
<evidence type="ECO:0000256" key="1">
    <source>
        <dbReference type="ARBA" id="ARBA00005495"/>
    </source>
</evidence>
<dbReference type="Proteomes" id="UP000561459">
    <property type="component" value="Unassembled WGS sequence"/>
</dbReference>
<keyword evidence="2" id="KW-0479">Metal-binding</keyword>
<gene>
    <name evidence="6" type="ORF">GGR39_000114</name>
</gene>
<dbReference type="PROSITE" id="PS51891">
    <property type="entry name" value="CENP_V_GFA"/>
    <property type="match status" value="1"/>
</dbReference>
<reference evidence="6 7" key="1">
    <citation type="submission" date="2020-08" db="EMBL/GenBank/DDBJ databases">
        <title>Genomic Encyclopedia of Type Strains, Phase IV (KMG-IV): sequencing the most valuable type-strain genomes for metagenomic binning, comparative biology and taxonomic classification.</title>
        <authorList>
            <person name="Goeker M."/>
        </authorList>
    </citation>
    <scope>NUCLEOTIDE SEQUENCE [LARGE SCALE GENOMIC DNA]</scope>
    <source>
        <strain evidence="6 7">DSM 27568</strain>
    </source>
</reference>
<feature type="domain" description="CENP-V/GFA" evidence="5">
    <location>
        <begin position="4"/>
        <end position="131"/>
    </location>
</feature>
<dbReference type="SUPFAM" id="SSF51316">
    <property type="entry name" value="Mss4-like"/>
    <property type="match status" value="1"/>
</dbReference>
<evidence type="ECO:0000259" key="5">
    <source>
        <dbReference type="PROSITE" id="PS51891"/>
    </source>
</evidence>
<comment type="caution">
    <text evidence="6">The sequence shown here is derived from an EMBL/GenBank/DDBJ whole genome shotgun (WGS) entry which is preliminary data.</text>
</comment>